<evidence type="ECO:0000256" key="6">
    <source>
        <dbReference type="ARBA" id="ARBA00040165"/>
    </source>
</evidence>
<dbReference type="GO" id="GO:0045944">
    <property type="term" value="P:positive regulation of transcription by RNA polymerase II"/>
    <property type="evidence" value="ECO:0007669"/>
    <property type="project" value="EnsemblMetazoa"/>
</dbReference>
<evidence type="ECO:0000256" key="3">
    <source>
        <dbReference type="ARBA" id="ARBA00023125"/>
    </source>
</evidence>
<dbReference type="InterPro" id="IPR046347">
    <property type="entry name" value="bZIP_sf"/>
</dbReference>
<feature type="compositionally biased region" description="Basic and acidic residues" evidence="8">
    <location>
        <begin position="215"/>
        <end position="227"/>
    </location>
</feature>
<proteinExistence type="predicted"/>
<dbReference type="GO" id="GO:0008340">
    <property type="term" value="P:determination of adult lifespan"/>
    <property type="evidence" value="ECO:0007669"/>
    <property type="project" value="EnsemblMetazoa"/>
</dbReference>
<evidence type="ECO:0000259" key="9">
    <source>
        <dbReference type="PROSITE" id="PS50217"/>
    </source>
</evidence>
<accession>G0MBR4</accession>
<dbReference type="OrthoDB" id="20960at2759"/>
<dbReference type="eggNOG" id="KOG4005">
    <property type="taxonomic scope" value="Eukaryota"/>
</dbReference>
<dbReference type="GO" id="GO:0005634">
    <property type="term" value="C:nucleus"/>
    <property type="evidence" value="ECO:0007669"/>
    <property type="project" value="TreeGrafter"/>
</dbReference>
<organism evidence="11">
    <name type="scientific">Caenorhabditis brenneri</name>
    <name type="common">Nematode worm</name>
    <dbReference type="NCBI Taxonomy" id="135651"/>
    <lineage>
        <taxon>Eukaryota</taxon>
        <taxon>Metazoa</taxon>
        <taxon>Ecdysozoa</taxon>
        <taxon>Nematoda</taxon>
        <taxon>Chromadorea</taxon>
        <taxon>Rhabditida</taxon>
        <taxon>Rhabditina</taxon>
        <taxon>Rhabditomorpha</taxon>
        <taxon>Rhabditoidea</taxon>
        <taxon>Rhabditidae</taxon>
        <taxon>Peloderinae</taxon>
        <taxon>Caenorhabditis</taxon>
    </lineage>
</organism>
<keyword evidence="11" id="KW-1185">Reference proteome</keyword>
<keyword evidence="7" id="KW-0175">Coiled coil</keyword>
<feature type="compositionally biased region" description="Basic and acidic residues" evidence="8">
    <location>
        <begin position="71"/>
        <end position="81"/>
    </location>
</feature>
<dbReference type="PANTHER" id="PTHR46542:SF1">
    <property type="entry name" value="X-BOX BINDING PROTEIN 1"/>
    <property type="match status" value="1"/>
</dbReference>
<evidence type="ECO:0000256" key="8">
    <source>
        <dbReference type="SAM" id="MobiDB-lite"/>
    </source>
</evidence>
<name>G0MBR4_CAEBE</name>
<dbReference type="AlphaFoldDB" id="G0MBR4"/>
<dbReference type="InterPro" id="IPR004827">
    <property type="entry name" value="bZIP"/>
</dbReference>
<dbReference type="CDD" id="cd14691">
    <property type="entry name" value="bZIP_XBP1"/>
    <property type="match status" value="1"/>
</dbReference>
<dbReference type="PROSITE" id="PS50217">
    <property type="entry name" value="BZIP"/>
    <property type="match status" value="1"/>
</dbReference>
<dbReference type="PROSITE" id="PS00036">
    <property type="entry name" value="BZIP_BASIC"/>
    <property type="match status" value="1"/>
</dbReference>
<dbReference type="GO" id="GO:0000981">
    <property type="term" value="F:DNA-binding transcription factor activity, RNA polymerase II-specific"/>
    <property type="evidence" value="ECO:0007669"/>
    <property type="project" value="TreeGrafter"/>
</dbReference>
<dbReference type="Proteomes" id="UP000008068">
    <property type="component" value="Unassembled WGS sequence"/>
</dbReference>
<dbReference type="SUPFAM" id="SSF57959">
    <property type="entry name" value="Leucine zipper domain"/>
    <property type="match status" value="1"/>
</dbReference>
<keyword evidence="4" id="KW-0804">Transcription</keyword>
<dbReference type="STRING" id="135651.G0MBR4"/>
<evidence type="ECO:0000313" key="10">
    <source>
        <dbReference type="EMBL" id="EGT45714.1"/>
    </source>
</evidence>
<evidence type="ECO:0000313" key="11">
    <source>
        <dbReference type="Proteomes" id="UP000008068"/>
    </source>
</evidence>
<dbReference type="GO" id="GO:0000977">
    <property type="term" value="F:RNA polymerase II transcription regulatory region sequence-specific DNA binding"/>
    <property type="evidence" value="ECO:0007669"/>
    <property type="project" value="EnsemblMetazoa"/>
</dbReference>
<protein>
    <recommendedName>
        <fullName evidence="6">X-box-binding protein 1</fullName>
    </recommendedName>
</protein>
<feature type="domain" description="BZIP" evidence="9">
    <location>
        <begin position="77"/>
        <end position="133"/>
    </location>
</feature>
<evidence type="ECO:0000256" key="2">
    <source>
        <dbReference type="ARBA" id="ARBA00023015"/>
    </source>
</evidence>
<dbReference type="GO" id="GO:0009408">
    <property type="term" value="P:response to heat"/>
    <property type="evidence" value="ECO:0007669"/>
    <property type="project" value="EnsemblMetazoa"/>
</dbReference>
<feature type="region of interest" description="Disordered" evidence="8">
    <location>
        <begin position="215"/>
        <end position="249"/>
    </location>
</feature>
<feature type="coiled-coil region" evidence="7">
    <location>
        <begin position="109"/>
        <end position="143"/>
    </location>
</feature>
<dbReference type="Pfam" id="PF07716">
    <property type="entry name" value="bZIP_2"/>
    <property type="match status" value="1"/>
</dbReference>
<evidence type="ECO:0000256" key="1">
    <source>
        <dbReference type="ARBA" id="ARBA00022843"/>
    </source>
</evidence>
<keyword evidence="2" id="KW-0805">Transcription regulation</keyword>
<gene>
    <name evidence="10" type="primary">Cbn-xbp-1</name>
    <name evidence="10" type="ORF">CAEBREN_07104</name>
</gene>
<dbReference type="Gene3D" id="1.20.5.170">
    <property type="match status" value="1"/>
</dbReference>
<keyword evidence="3" id="KW-0238">DNA-binding</keyword>
<reference evidence="11" key="1">
    <citation type="submission" date="2011-07" db="EMBL/GenBank/DDBJ databases">
        <authorList>
            <consortium name="Caenorhabditis brenneri Sequencing and Analysis Consortium"/>
            <person name="Wilson R.K."/>
        </authorList>
    </citation>
    <scope>NUCLEOTIDE SEQUENCE [LARGE SCALE GENOMIC DNA]</scope>
    <source>
        <strain evidence="11">PB2801</strain>
    </source>
</reference>
<dbReference type="GO" id="GO:0050829">
    <property type="term" value="P:defense response to Gram-negative bacterium"/>
    <property type="evidence" value="ECO:0007669"/>
    <property type="project" value="EnsemblMetazoa"/>
</dbReference>
<evidence type="ECO:0000256" key="4">
    <source>
        <dbReference type="ARBA" id="ARBA00023163"/>
    </source>
</evidence>
<feature type="region of interest" description="Disordered" evidence="8">
    <location>
        <begin position="56"/>
        <end position="103"/>
    </location>
</feature>
<evidence type="ECO:0000256" key="7">
    <source>
        <dbReference type="SAM" id="Coils"/>
    </source>
</evidence>
<keyword evidence="1" id="KW-0832">Ubl conjugation</keyword>
<feature type="compositionally biased region" description="Basic and acidic residues" evidence="8">
    <location>
        <begin position="94"/>
        <end position="103"/>
    </location>
</feature>
<sequence length="390" mass="43807">MSNYPKRIFVLPPPRPRGMAVPRVVPSLTPSPSPPQRQLKRVLQPVDTEQIVAELLGDDMGPSGPRKRERLNHLSQEEKMDRRKMKNRVAAQNARDKKKERSGKIDEVMRDLVAENVRLRAENEQLRRQNEELLLQQQQQQTQYIHTPCYTPEHNTTTPTDENIYSNVVYEEEVVDEQQDGSDRRAVVVVEEEADQHAFESAVFINAPLPWDKANRSKSDNSNEDSHNVTTIAQLHNSPSKRTDSNSNNKKVNLNTYLSILSLLCTNQGQPTTPSDGEFDQFVANYIEEGSHFPTPSTSVGSGGSSVYSAPSETCETFSTASACGSLALSPSMSSNGSCDWNDDFFNGTAFEADQQMMPMSEEDPDALIDPGNWNFENFDDSDIDLDFFK</sequence>
<dbReference type="PANTHER" id="PTHR46542">
    <property type="entry name" value="X-BOX BINDING PROTEIN 1"/>
    <property type="match status" value="1"/>
</dbReference>
<dbReference type="GO" id="GO:0036498">
    <property type="term" value="P:IRE1-mediated unfolded protein response"/>
    <property type="evidence" value="ECO:0007669"/>
    <property type="project" value="EnsemblMetazoa"/>
</dbReference>
<dbReference type="OMA" id="DPGNWNF"/>
<dbReference type="InterPro" id="IPR052470">
    <property type="entry name" value="ER_Stress-Reg_TF"/>
</dbReference>
<evidence type="ECO:0000256" key="5">
    <source>
        <dbReference type="ARBA" id="ARBA00023242"/>
    </source>
</evidence>
<keyword evidence="5" id="KW-0539">Nucleus</keyword>
<dbReference type="FunCoup" id="G0MBR4">
    <property type="interactions" value="870"/>
</dbReference>
<feature type="compositionally biased region" description="Polar residues" evidence="8">
    <location>
        <begin position="228"/>
        <end position="249"/>
    </location>
</feature>
<dbReference type="EMBL" id="GL379789">
    <property type="protein sequence ID" value="EGT45714.1"/>
    <property type="molecule type" value="Genomic_DNA"/>
</dbReference>
<dbReference type="HOGENOM" id="CLU_708281_0_0_1"/>
<dbReference type="SMART" id="SM00338">
    <property type="entry name" value="BRLZ"/>
    <property type="match status" value="1"/>
</dbReference>
<dbReference type="InParanoid" id="G0MBR4"/>